<dbReference type="AlphaFoldDB" id="A0A816K9D5"/>
<accession>A0A816K9D5</accession>
<sequence length="189" mass="21545">MSDIYVTALWDFENSLILYNKLPNFFANIQKSLQQSNKHYILLQVIAFGPMSKKPGNLPDDITYKELPARTIPCEAYPQGPDCLQYIIEQSSSVYFSHFIQNIYVNDSYFSKAFANFIQRRVKNVMIIAGDGDFGNLLSTSMKKKNVNLMLAYPEKGSALLKDEARTTFKWTVERSFDAPELMINGGRG</sequence>
<evidence type="ECO:0000313" key="1">
    <source>
        <dbReference type="EMBL" id="CAF1879435.1"/>
    </source>
</evidence>
<proteinExistence type="predicted"/>
<reference evidence="1" key="1">
    <citation type="submission" date="2021-01" db="EMBL/GenBank/DDBJ databases">
        <authorList>
            <consortium name="Genoscope - CEA"/>
            <person name="William W."/>
        </authorList>
    </citation>
    <scope>NUCLEOTIDE SEQUENCE</scope>
</reference>
<dbReference type="EMBL" id="HG994366">
    <property type="protein sequence ID" value="CAF1879435.1"/>
    <property type="molecule type" value="Genomic_DNA"/>
</dbReference>
<name>A0A816K9D5_BRANA</name>
<dbReference type="Proteomes" id="UP001295469">
    <property type="component" value="Chromosome C02"/>
</dbReference>
<protein>
    <submittedName>
        <fullName evidence="1">(rape) hypothetical protein</fullName>
    </submittedName>
</protein>
<organism evidence="1">
    <name type="scientific">Brassica napus</name>
    <name type="common">Rape</name>
    <dbReference type="NCBI Taxonomy" id="3708"/>
    <lineage>
        <taxon>Eukaryota</taxon>
        <taxon>Viridiplantae</taxon>
        <taxon>Streptophyta</taxon>
        <taxon>Embryophyta</taxon>
        <taxon>Tracheophyta</taxon>
        <taxon>Spermatophyta</taxon>
        <taxon>Magnoliopsida</taxon>
        <taxon>eudicotyledons</taxon>
        <taxon>Gunneridae</taxon>
        <taxon>Pentapetalae</taxon>
        <taxon>rosids</taxon>
        <taxon>malvids</taxon>
        <taxon>Brassicales</taxon>
        <taxon>Brassicaceae</taxon>
        <taxon>Brassiceae</taxon>
        <taxon>Brassica</taxon>
    </lineage>
</organism>
<gene>
    <name evidence="1" type="ORF">DARMORV10_C02P02070.1</name>
</gene>